<feature type="transmembrane region" description="Helical" evidence="1">
    <location>
        <begin position="6"/>
        <end position="24"/>
    </location>
</feature>
<protein>
    <recommendedName>
        <fullName evidence="4">GlsB/YeaQ/YmgE family stress response membrane protein</fullName>
    </recommendedName>
</protein>
<comment type="caution">
    <text evidence="2">The sequence shown here is derived from an EMBL/GenBank/DDBJ whole genome shotgun (WGS) entry which is preliminary data.</text>
</comment>
<keyword evidence="1" id="KW-1133">Transmembrane helix</keyword>
<evidence type="ECO:0000313" key="3">
    <source>
        <dbReference type="Proteomes" id="UP000295131"/>
    </source>
</evidence>
<feature type="transmembrane region" description="Helical" evidence="1">
    <location>
        <begin position="71"/>
        <end position="88"/>
    </location>
</feature>
<dbReference type="EMBL" id="SMSI01000003">
    <property type="protein sequence ID" value="TDH34843.1"/>
    <property type="molecule type" value="Genomic_DNA"/>
</dbReference>
<keyword evidence="1" id="KW-0812">Transmembrane</keyword>
<sequence length="95" mass="10323">MYSTMSLEMTLTMLAVAAAASFFLGNAMNSILGAVGFGVLGNMVILFFGYLLGRGLLVRLPYRTVTPELHIPTAIFCAFASLFLLVVIKRVMEKV</sequence>
<feature type="transmembrane region" description="Helical" evidence="1">
    <location>
        <begin position="31"/>
        <end position="51"/>
    </location>
</feature>
<name>A0A4R5PHZ6_9HYPH</name>
<evidence type="ECO:0000313" key="2">
    <source>
        <dbReference type="EMBL" id="TDH34843.1"/>
    </source>
</evidence>
<dbReference type="OrthoDB" id="8115507at2"/>
<dbReference type="Proteomes" id="UP000295131">
    <property type="component" value="Unassembled WGS sequence"/>
</dbReference>
<reference evidence="2 3" key="1">
    <citation type="journal article" date="2013" name="Int. J. Syst. Evol. Microbiol.">
        <title>Hoeflea suaedae sp. nov., an endophytic bacterium isolated from the root of the halophyte Suaeda maritima.</title>
        <authorList>
            <person name="Chung E.J."/>
            <person name="Park J.A."/>
            <person name="Pramanik P."/>
            <person name="Bibi F."/>
            <person name="Jeon C.O."/>
            <person name="Chung Y.R."/>
        </authorList>
    </citation>
    <scope>NUCLEOTIDE SEQUENCE [LARGE SCALE GENOMIC DNA]</scope>
    <source>
        <strain evidence="2 3">YC6898</strain>
    </source>
</reference>
<keyword evidence="3" id="KW-1185">Reference proteome</keyword>
<gene>
    <name evidence="2" type="ORF">E2A64_13950</name>
</gene>
<dbReference type="RefSeq" id="WP_133285128.1">
    <property type="nucleotide sequence ID" value="NZ_SMSI01000003.1"/>
</dbReference>
<keyword evidence="1" id="KW-0472">Membrane</keyword>
<evidence type="ECO:0008006" key="4">
    <source>
        <dbReference type="Google" id="ProtNLM"/>
    </source>
</evidence>
<organism evidence="2 3">
    <name type="scientific">Pseudohoeflea suaedae</name>
    <dbReference type="NCBI Taxonomy" id="877384"/>
    <lineage>
        <taxon>Bacteria</taxon>
        <taxon>Pseudomonadati</taxon>
        <taxon>Pseudomonadota</taxon>
        <taxon>Alphaproteobacteria</taxon>
        <taxon>Hyphomicrobiales</taxon>
        <taxon>Rhizobiaceae</taxon>
        <taxon>Pseudohoeflea</taxon>
    </lineage>
</organism>
<evidence type="ECO:0000256" key="1">
    <source>
        <dbReference type="SAM" id="Phobius"/>
    </source>
</evidence>
<proteinExistence type="predicted"/>
<accession>A0A4R5PHZ6</accession>
<dbReference type="AlphaFoldDB" id="A0A4R5PHZ6"/>